<evidence type="ECO:0000313" key="12">
    <source>
        <dbReference type="EMBL" id="CAG8976354.1"/>
    </source>
</evidence>
<name>A0A9N9LJK2_9HELO</name>
<keyword evidence="8" id="KW-0653">Protein transport</keyword>
<feature type="region of interest" description="Disordered" evidence="10">
    <location>
        <begin position="1"/>
        <end position="20"/>
    </location>
</feature>
<evidence type="ECO:0000259" key="11">
    <source>
        <dbReference type="PROSITE" id="PS50013"/>
    </source>
</evidence>
<dbReference type="InterPro" id="IPR031884">
    <property type="entry name" value="Sil1_fungi"/>
</dbReference>
<dbReference type="Pfam" id="PF16782">
    <property type="entry name" value="SIL1"/>
    <property type="match status" value="1"/>
</dbReference>
<dbReference type="OrthoDB" id="448649at2759"/>
<dbReference type="SUPFAM" id="SSF54160">
    <property type="entry name" value="Chromo domain-like"/>
    <property type="match status" value="1"/>
</dbReference>
<dbReference type="Gene3D" id="2.40.50.40">
    <property type="match status" value="1"/>
</dbReference>
<evidence type="ECO:0000256" key="6">
    <source>
        <dbReference type="ARBA" id="ARBA00022729"/>
    </source>
</evidence>
<sequence>MAQLHQQPQPLQPEYLEDDIYEDQTDDESLASLETDDGQDHPPEKILAQSIGKNGFIWYLVKWQDCPVIRSSWEGIDLFSSCPGILDAWKVERKRQADGLSKPLDLAAFQRALQHLCHQKIPQLFPTSGAMIFSPSRCLLCAACLVFPILAQNAPSTPSESPPASNEVICPAETPGECYPRTFVPTENFQVIREGQDIPPGLHVRMDINTGLKEARLNIPIEGETTAEELLEGLPVEQSMVVVEQPEEDPISEPERIALRDQVPMNPPAFDSAGKIMPPMENPESPNEMGTFQTALLTIKMEARAFDKALDDLMELSHDIYYGVEIAKDGPVLEKLLCLALGAGTERMKSGENGRDHKAAAIIGSAIQNNPTALREIKGFQKMVMYPTCGESKQSDFVSILRTRLGGETNPALLKTKVGAISGLLKEPSFRDEFIEKRGMELVLAMWLKEGPHFDVVKKKVAQLIMDNFLDEGMGASLGQWPRTARSSVESCKAKDTMLADGCWEHHIQQHTKYSPDDTWANEFFLALRKERAKIPVPDTNREL</sequence>
<dbReference type="PROSITE" id="PS50013">
    <property type="entry name" value="CHROMO_2"/>
    <property type="match status" value="1"/>
</dbReference>
<dbReference type="GO" id="GO:0005783">
    <property type="term" value="C:endoplasmic reticulum"/>
    <property type="evidence" value="ECO:0007669"/>
    <property type="project" value="InterPro"/>
</dbReference>
<feature type="compositionally biased region" description="Low complexity" evidence="10">
    <location>
        <begin position="1"/>
        <end position="13"/>
    </location>
</feature>
<keyword evidence="5" id="KW-0813">Transport</keyword>
<evidence type="ECO:0000256" key="3">
    <source>
        <dbReference type="ARBA" id="ARBA00011799"/>
    </source>
</evidence>
<keyword evidence="6" id="KW-0732">Signal</keyword>
<dbReference type="Gene3D" id="1.25.10.10">
    <property type="entry name" value="Leucine-rich Repeat Variant"/>
    <property type="match status" value="1"/>
</dbReference>
<evidence type="ECO:0000256" key="4">
    <source>
        <dbReference type="ARBA" id="ARBA00015352"/>
    </source>
</evidence>
<dbReference type="Proteomes" id="UP000701801">
    <property type="component" value="Unassembled WGS sequence"/>
</dbReference>
<dbReference type="GO" id="GO:0000774">
    <property type="term" value="F:adenyl-nucleotide exchange factor activity"/>
    <property type="evidence" value="ECO:0007669"/>
    <property type="project" value="InterPro"/>
</dbReference>
<evidence type="ECO:0000256" key="9">
    <source>
        <dbReference type="ARBA" id="ARBA00023010"/>
    </source>
</evidence>
<keyword evidence="13" id="KW-1185">Reference proteome</keyword>
<evidence type="ECO:0000256" key="1">
    <source>
        <dbReference type="ARBA" id="ARBA00010588"/>
    </source>
</evidence>
<dbReference type="InterPro" id="IPR016197">
    <property type="entry name" value="Chromo-like_dom_sf"/>
</dbReference>
<dbReference type="Pfam" id="PF00385">
    <property type="entry name" value="Chromo"/>
    <property type="match status" value="1"/>
</dbReference>
<gene>
    <name evidence="12" type="ORF">HYALB_00006126</name>
</gene>
<evidence type="ECO:0000256" key="10">
    <source>
        <dbReference type="SAM" id="MobiDB-lite"/>
    </source>
</evidence>
<dbReference type="InterPro" id="IPR011989">
    <property type="entry name" value="ARM-like"/>
</dbReference>
<dbReference type="InterPro" id="IPR023780">
    <property type="entry name" value="Chromo_domain"/>
</dbReference>
<evidence type="ECO:0000256" key="7">
    <source>
        <dbReference type="ARBA" id="ARBA00022824"/>
    </source>
</evidence>
<protein>
    <recommendedName>
        <fullName evidence="4">Nucleotide exchange factor SIL1</fullName>
    </recommendedName>
</protein>
<accession>A0A9N9LJK2</accession>
<evidence type="ECO:0000256" key="8">
    <source>
        <dbReference type="ARBA" id="ARBA00022927"/>
    </source>
</evidence>
<evidence type="ECO:0000256" key="2">
    <source>
        <dbReference type="ARBA" id="ARBA00011353"/>
    </source>
</evidence>
<keyword evidence="7" id="KW-0256">Endoplasmic reticulum</keyword>
<dbReference type="GO" id="GO:0006338">
    <property type="term" value="P:chromatin remodeling"/>
    <property type="evidence" value="ECO:0007669"/>
    <property type="project" value="UniProtKB-ARBA"/>
</dbReference>
<feature type="domain" description="Chromo" evidence="11">
    <location>
        <begin position="41"/>
        <end position="101"/>
    </location>
</feature>
<organism evidence="12 13">
    <name type="scientific">Hymenoscyphus albidus</name>
    <dbReference type="NCBI Taxonomy" id="595503"/>
    <lineage>
        <taxon>Eukaryota</taxon>
        <taxon>Fungi</taxon>
        <taxon>Dikarya</taxon>
        <taxon>Ascomycota</taxon>
        <taxon>Pezizomycotina</taxon>
        <taxon>Leotiomycetes</taxon>
        <taxon>Helotiales</taxon>
        <taxon>Helotiaceae</taxon>
        <taxon>Hymenoscyphus</taxon>
    </lineage>
</organism>
<comment type="subunit">
    <text evidence="2">Component of the NuA4 histone acetyltransferase complex.</text>
</comment>
<proteinExistence type="inferred from homology"/>
<evidence type="ECO:0000313" key="13">
    <source>
        <dbReference type="Proteomes" id="UP000701801"/>
    </source>
</evidence>
<dbReference type="AlphaFoldDB" id="A0A9N9LJK2"/>
<comment type="subunit">
    <text evidence="3">Interacts with KAR2.</text>
</comment>
<evidence type="ECO:0000256" key="5">
    <source>
        <dbReference type="ARBA" id="ARBA00022448"/>
    </source>
</evidence>
<dbReference type="GO" id="GO:0015031">
    <property type="term" value="P:protein transport"/>
    <property type="evidence" value="ECO:0007669"/>
    <property type="project" value="UniProtKB-KW"/>
</dbReference>
<dbReference type="EMBL" id="CAJVRM010000173">
    <property type="protein sequence ID" value="CAG8976354.1"/>
    <property type="molecule type" value="Genomic_DNA"/>
</dbReference>
<keyword evidence="9" id="KW-0811">Translocation</keyword>
<reference evidence="12" key="1">
    <citation type="submission" date="2021-07" db="EMBL/GenBank/DDBJ databases">
        <authorList>
            <person name="Durling M."/>
        </authorList>
    </citation>
    <scope>NUCLEOTIDE SEQUENCE</scope>
</reference>
<dbReference type="InterPro" id="IPR000953">
    <property type="entry name" value="Chromo/chromo_shadow_dom"/>
</dbReference>
<comment type="caution">
    <text evidence="12">The sequence shown here is derived from an EMBL/GenBank/DDBJ whole genome shotgun (WGS) entry which is preliminary data.</text>
</comment>
<dbReference type="SMART" id="SM00298">
    <property type="entry name" value="CHROMO"/>
    <property type="match status" value="1"/>
</dbReference>
<comment type="similarity">
    <text evidence="1">Belongs to the SIL1 family.</text>
</comment>